<evidence type="ECO:0000313" key="2">
    <source>
        <dbReference type="EMBL" id="CAD7091463.1"/>
    </source>
</evidence>
<proteinExistence type="predicted"/>
<accession>A0A7R8V2C7</accession>
<evidence type="ECO:0008006" key="4">
    <source>
        <dbReference type="Google" id="ProtNLM"/>
    </source>
</evidence>
<dbReference type="InParanoid" id="A0A7R8V2C7"/>
<gene>
    <name evidence="2" type="ORF">HERILL_LOCUS13879</name>
</gene>
<feature type="signal peptide" evidence="1">
    <location>
        <begin position="1"/>
        <end position="24"/>
    </location>
</feature>
<keyword evidence="3" id="KW-1185">Reference proteome</keyword>
<evidence type="ECO:0000256" key="1">
    <source>
        <dbReference type="SAM" id="SignalP"/>
    </source>
</evidence>
<reference evidence="2 3" key="1">
    <citation type="submission" date="2020-11" db="EMBL/GenBank/DDBJ databases">
        <authorList>
            <person name="Wallbank WR R."/>
            <person name="Pardo Diaz C."/>
            <person name="Kozak K."/>
            <person name="Martin S."/>
            <person name="Jiggins C."/>
            <person name="Moest M."/>
            <person name="Warren A I."/>
            <person name="Generalovic N T."/>
            <person name="Byers J.R.P. K."/>
            <person name="Montejo-Kovacevich G."/>
            <person name="Yen C E."/>
        </authorList>
    </citation>
    <scope>NUCLEOTIDE SEQUENCE [LARGE SCALE GENOMIC DNA]</scope>
</reference>
<sequence length="184" mass="21034">MGMVTVIIVSVVLEVFLNTNVVNSNLVMMTRLNCSLDENICLHNICKLTLVRKKVNLIDFACYFEKKQDDLMFRLQLHRIGSGARKIIDATEDFCQMISKEGRGSVLTRFIPSVEGHGNILSKCPLIGNVTLMRYPMDFSFVPFVLTPGNYRLIATFRSKNSTKKQPLINGDLYFSVRKMFRKK</sequence>
<dbReference type="Proteomes" id="UP000594454">
    <property type="component" value="Chromosome 5"/>
</dbReference>
<dbReference type="InterPro" id="IPR010512">
    <property type="entry name" value="DUF1091"/>
</dbReference>
<protein>
    <recommendedName>
        <fullName evidence="4">MD-2-related lipid-recognition domain-containing protein</fullName>
    </recommendedName>
</protein>
<dbReference type="OrthoDB" id="7950949at2759"/>
<dbReference type="PANTHER" id="PTHR20898">
    <property type="entry name" value="DAEDALUS ON 3-RELATED-RELATED"/>
    <property type="match status" value="1"/>
</dbReference>
<dbReference type="AlphaFoldDB" id="A0A7R8V2C7"/>
<dbReference type="Pfam" id="PF06477">
    <property type="entry name" value="DUF1091"/>
    <property type="match status" value="1"/>
</dbReference>
<evidence type="ECO:0000313" key="3">
    <source>
        <dbReference type="Proteomes" id="UP000594454"/>
    </source>
</evidence>
<organism evidence="2 3">
    <name type="scientific">Hermetia illucens</name>
    <name type="common">Black soldier fly</name>
    <dbReference type="NCBI Taxonomy" id="343691"/>
    <lineage>
        <taxon>Eukaryota</taxon>
        <taxon>Metazoa</taxon>
        <taxon>Ecdysozoa</taxon>
        <taxon>Arthropoda</taxon>
        <taxon>Hexapoda</taxon>
        <taxon>Insecta</taxon>
        <taxon>Pterygota</taxon>
        <taxon>Neoptera</taxon>
        <taxon>Endopterygota</taxon>
        <taxon>Diptera</taxon>
        <taxon>Brachycera</taxon>
        <taxon>Stratiomyomorpha</taxon>
        <taxon>Stratiomyidae</taxon>
        <taxon>Hermetiinae</taxon>
        <taxon>Hermetia</taxon>
    </lineage>
</organism>
<keyword evidence="1" id="KW-0732">Signal</keyword>
<dbReference type="EMBL" id="LR899013">
    <property type="protein sequence ID" value="CAD7091463.1"/>
    <property type="molecule type" value="Genomic_DNA"/>
</dbReference>
<feature type="chain" id="PRO_5030537709" description="MD-2-related lipid-recognition domain-containing protein" evidence="1">
    <location>
        <begin position="25"/>
        <end position="184"/>
    </location>
</feature>
<name>A0A7R8V2C7_HERIL</name>